<proteinExistence type="predicted"/>
<evidence type="ECO:0000313" key="3">
    <source>
        <dbReference type="Proteomes" id="UP000292082"/>
    </source>
</evidence>
<evidence type="ECO:0000256" key="1">
    <source>
        <dbReference type="SAM" id="MobiDB-lite"/>
    </source>
</evidence>
<feature type="compositionally biased region" description="Polar residues" evidence="1">
    <location>
        <begin position="90"/>
        <end position="106"/>
    </location>
</feature>
<keyword evidence="3" id="KW-1185">Reference proteome</keyword>
<sequence>MMCLACAAAGVLWPSLSLSVSLFVQRAIAIAMMIVVSCRSRASAPRRIAQARFPRRLRAPPRGSQPPPFLPCDGRITPVPGTSLRHFSRPSPSHIQTSERSCSPPSKQARGDRETRVQLPSLPSGTFVMQEARERLEARRHSSRRRQSSARRAYGCSPVEQMCARLKGKERR</sequence>
<dbReference type="EMBL" id="ML145116">
    <property type="protein sequence ID" value="TBU59245.1"/>
    <property type="molecule type" value="Genomic_DNA"/>
</dbReference>
<dbReference type="Proteomes" id="UP000292082">
    <property type="component" value="Unassembled WGS sequence"/>
</dbReference>
<reference evidence="2 3" key="1">
    <citation type="submission" date="2019-01" db="EMBL/GenBank/DDBJ databases">
        <title>Draft genome sequences of three monokaryotic isolates of the white-rot basidiomycete fungus Dichomitus squalens.</title>
        <authorList>
            <consortium name="DOE Joint Genome Institute"/>
            <person name="Lopez S.C."/>
            <person name="Andreopoulos B."/>
            <person name="Pangilinan J."/>
            <person name="Lipzen A."/>
            <person name="Riley R."/>
            <person name="Ahrendt S."/>
            <person name="Ng V."/>
            <person name="Barry K."/>
            <person name="Daum C."/>
            <person name="Grigoriev I.V."/>
            <person name="Hilden K.S."/>
            <person name="Makela M.R."/>
            <person name="de Vries R.P."/>
        </authorList>
    </citation>
    <scope>NUCLEOTIDE SEQUENCE [LARGE SCALE GENOMIC DNA]</scope>
    <source>
        <strain evidence="2 3">CBS 464.89</strain>
    </source>
</reference>
<evidence type="ECO:0000313" key="2">
    <source>
        <dbReference type="EMBL" id="TBU59245.1"/>
    </source>
</evidence>
<feature type="region of interest" description="Disordered" evidence="1">
    <location>
        <begin position="53"/>
        <end position="172"/>
    </location>
</feature>
<protein>
    <submittedName>
        <fullName evidence="2">Uncharacterized protein</fullName>
    </submittedName>
</protein>
<feature type="compositionally biased region" description="Basic and acidic residues" evidence="1">
    <location>
        <begin position="131"/>
        <end position="140"/>
    </location>
</feature>
<gene>
    <name evidence="2" type="ORF">BD310DRAFT_426779</name>
</gene>
<dbReference type="AlphaFoldDB" id="A0A4Q9PXE3"/>
<accession>A0A4Q9PXE3</accession>
<name>A0A4Q9PXE3_9APHY</name>
<organism evidence="2 3">
    <name type="scientific">Dichomitus squalens</name>
    <dbReference type="NCBI Taxonomy" id="114155"/>
    <lineage>
        <taxon>Eukaryota</taxon>
        <taxon>Fungi</taxon>
        <taxon>Dikarya</taxon>
        <taxon>Basidiomycota</taxon>
        <taxon>Agaricomycotina</taxon>
        <taxon>Agaricomycetes</taxon>
        <taxon>Polyporales</taxon>
        <taxon>Polyporaceae</taxon>
        <taxon>Dichomitus</taxon>
    </lineage>
</organism>